<reference evidence="3" key="1">
    <citation type="submission" date="2016-11" db="EMBL/GenBank/DDBJ databases">
        <authorList>
            <person name="Varghese N."/>
            <person name="Submissions S."/>
        </authorList>
    </citation>
    <scope>NUCLEOTIDE SEQUENCE [LARGE SCALE GENOMIC DNA]</scope>
    <source>
        <strain evidence="3">DSM 27370</strain>
    </source>
</reference>
<dbReference type="STRING" id="1346286.SAMN05444362_11464"/>
<keyword evidence="3" id="KW-1185">Reference proteome</keyword>
<dbReference type="AlphaFoldDB" id="A0A1M5GM84"/>
<dbReference type="Gene3D" id="1.10.1660.10">
    <property type="match status" value="1"/>
</dbReference>
<dbReference type="RefSeq" id="WP_062181784.1">
    <property type="nucleotide sequence ID" value="NZ_BBXL01000014.1"/>
</dbReference>
<sequence length="107" mass="11927">MQSSSNTNAVLLHIATMGDIEQMIGRVIDNRLDKLKSITSTPVESKQENLFTRKETSERLKISLVTLNNWTNIGIIKAKRIGTRVRYTESAIEEALKNIAANRGGRG</sequence>
<evidence type="ECO:0000259" key="1">
    <source>
        <dbReference type="Pfam" id="PF12728"/>
    </source>
</evidence>
<organism evidence="2 3">
    <name type="scientific">Dysgonomonas macrotermitis</name>
    <dbReference type="NCBI Taxonomy" id="1346286"/>
    <lineage>
        <taxon>Bacteria</taxon>
        <taxon>Pseudomonadati</taxon>
        <taxon>Bacteroidota</taxon>
        <taxon>Bacteroidia</taxon>
        <taxon>Bacteroidales</taxon>
        <taxon>Dysgonomonadaceae</taxon>
        <taxon>Dysgonomonas</taxon>
    </lineage>
</organism>
<dbReference type="InterPro" id="IPR041657">
    <property type="entry name" value="HTH_17"/>
</dbReference>
<evidence type="ECO:0000313" key="2">
    <source>
        <dbReference type="EMBL" id="SHG04900.1"/>
    </source>
</evidence>
<feature type="domain" description="Helix-turn-helix" evidence="1">
    <location>
        <begin position="50"/>
        <end position="97"/>
    </location>
</feature>
<evidence type="ECO:0000313" key="3">
    <source>
        <dbReference type="Proteomes" id="UP000184480"/>
    </source>
</evidence>
<dbReference type="Pfam" id="PF12728">
    <property type="entry name" value="HTH_17"/>
    <property type="match status" value="1"/>
</dbReference>
<dbReference type="InterPro" id="IPR009061">
    <property type="entry name" value="DNA-bd_dom_put_sf"/>
</dbReference>
<name>A0A1M5GM84_9BACT</name>
<dbReference type="OrthoDB" id="1097811at2"/>
<accession>A0A1M5GM84</accession>
<dbReference type="EMBL" id="FQUC01000014">
    <property type="protein sequence ID" value="SHG04900.1"/>
    <property type="molecule type" value="Genomic_DNA"/>
</dbReference>
<dbReference type="SUPFAM" id="SSF46955">
    <property type="entry name" value="Putative DNA-binding domain"/>
    <property type="match status" value="1"/>
</dbReference>
<gene>
    <name evidence="2" type="ORF">SAMN05444362_11464</name>
</gene>
<proteinExistence type="predicted"/>
<dbReference type="Proteomes" id="UP000184480">
    <property type="component" value="Unassembled WGS sequence"/>
</dbReference>
<protein>
    <submittedName>
        <fullName evidence="2">Helix-turn-helix domain-containing protein</fullName>
    </submittedName>
</protein>